<name>A0ABT1LHM2_9HYPH</name>
<evidence type="ECO:0000259" key="1">
    <source>
        <dbReference type="Pfam" id="PF13145"/>
    </source>
</evidence>
<evidence type="ECO:0000313" key="2">
    <source>
        <dbReference type="EMBL" id="MCP8941005.1"/>
    </source>
</evidence>
<dbReference type="RefSeq" id="WP_254746382.1">
    <property type="nucleotide sequence ID" value="NZ_JANCLU010000032.1"/>
</dbReference>
<sequence>MLRDPLLHFVLAGALLFGGYTLVRGRESPADAQPVMIGEGELRWLGETFAGQFRRDPTPDEMAALVDNLVTEELLAREARALGLDRDDTIVRRRLAQKLTFLVEDTGRVAEPTEAELRAFHDHGAARYRGPSRVTFQQVYFSPNRRADAADAARQALLPLGQVGPEGAVGVGDPLPLEPRYADETLDAVSRLFGPGFADALEGLPRGVWAGPVASGYGQHLVFVAAFAPGAPRPFDEIREEVKADWRQAREAEARAAYIATLRSKYGVIVVEPKASPKLAGGASK</sequence>
<organism evidence="2 3">
    <name type="scientific">Alsobacter ponti</name>
    <dbReference type="NCBI Taxonomy" id="2962936"/>
    <lineage>
        <taxon>Bacteria</taxon>
        <taxon>Pseudomonadati</taxon>
        <taxon>Pseudomonadota</taxon>
        <taxon>Alphaproteobacteria</taxon>
        <taxon>Hyphomicrobiales</taxon>
        <taxon>Alsobacteraceae</taxon>
        <taxon>Alsobacter</taxon>
    </lineage>
</organism>
<dbReference type="GO" id="GO:0016853">
    <property type="term" value="F:isomerase activity"/>
    <property type="evidence" value="ECO:0007669"/>
    <property type="project" value="UniProtKB-KW"/>
</dbReference>
<keyword evidence="2" id="KW-0413">Isomerase</keyword>
<dbReference type="Proteomes" id="UP001205890">
    <property type="component" value="Unassembled WGS sequence"/>
</dbReference>
<gene>
    <name evidence="2" type="ORF">NK718_20975</name>
</gene>
<feature type="domain" description="PpiC" evidence="1">
    <location>
        <begin position="112"/>
        <end position="240"/>
    </location>
</feature>
<proteinExistence type="predicted"/>
<accession>A0ABT1LHM2</accession>
<dbReference type="EMBL" id="JANCLU010000032">
    <property type="protein sequence ID" value="MCP8941005.1"/>
    <property type="molecule type" value="Genomic_DNA"/>
</dbReference>
<keyword evidence="3" id="KW-1185">Reference proteome</keyword>
<evidence type="ECO:0000313" key="3">
    <source>
        <dbReference type="Proteomes" id="UP001205890"/>
    </source>
</evidence>
<reference evidence="2 3" key="1">
    <citation type="submission" date="2022-07" db="EMBL/GenBank/DDBJ databases">
        <authorList>
            <person name="Li W.-J."/>
            <person name="Deng Q.-Q."/>
        </authorList>
    </citation>
    <scope>NUCLEOTIDE SEQUENCE [LARGE SCALE GENOMIC DNA]</scope>
    <source>
        <strain evidence="2 3">SYSU M60028</strain>
    </source>
</reference>
<dbReference type="InterPro" id="IPR000297">
    <property type="entry name" value="PPIase_PpiC"/>
</dbReference>
<comment type="caution">
    <text evidence="2">The sequence shown here is derived from an EMBL/GenBank/DDBJ whole genome shotgun (WGS) entry which is preliminary data.</text>
</comment>
<protein>
    <submittedName>
        <fullName evidence="2">Peptidylprolyl isomerase</fullName>
    </submittedName>
</protein>
<dbReference type="Pfam" id="PF13145">
    <property type="entry name" value="Rotamase_2"/>
    <property type="match status" value="1"/>
</dbReference>